<accession>X0C5M2</accession>
<dbReference type="AlphaFoldDB" id="X0C5M2"/>
<evidence type="ECO:0000313" key="1">
    <source>
        <dbReference type="EMBL" id="EXK89665.1"/>
    </source>
</evidence>
<dbReference type="Proteomes" id="UP000030663">
    <property type="component" value="Unassembled WGS sequence"/>
</dbReference>
<dbReference type="HOGENOM" id="CLU_2145950_0_0_1"/>
<proteinExistence type="predicted"/>
<name>X0C5M2_FUSOX</name>
<evidence type="ECO:0000313" key="2">
    <source>
        <dbReference type="Proteomes" id="UP000030663"/>
    </source>
</evidence>
<reference evidence="1 2" key="1">
    <citation type="submission" date="2011-11" db="EMBL/GenBank/DDBJ databases">
        <title>The Genome Sequence of Fusarium oxysporum PHW815.</title>
        <authorList>
            <consortium name="The Broad Institute Genome Sequencing Platform"/>
            <person name="Ma L.-J."/>
            <person name="Gale L.R."/>
            <person name="Schwartz D.C."/>
            <person name="Zhou S."/>
            <person name="Corby-Kistler H."/>
            <person name="Young S.K."/>
            <person name="Zeng Q."/>
            <person name="Gargeya S."/>
            <person name="Fitzgerald M."/>
            <person name="Haas B."/>
            <person name="Abouelleil A."/>
            <person name="Alvarado L."/>
            <person name="Arachchi H.M."/>
            <person name="Berlin A."/>
            <person name="Brown A."/>
            <person name="Chapman S.B."/>
            <person name="Chen Z."/>
            <person name="Dunbar C."/>
            <person name="Freedman E."/>
            <person name="Gearin G."/>
            <person name="Goldberg J."/>
            <person name="Griggs A."/>
            <person name="Gujja S."/>
            <person name="Heiman D."/>
            <person name="Howarth C."/>
            <person name="Larson L."/>
            <person name="Lui A."/>
            <person name="MacDonald P.J.P."/>
            <person name="Montmayeur A."/>
            <person name="Murphy C."/>
            <person name="Neiman D."/>
            <person name="Pearson M."/>
            <person name="Priest M."/>
            <person name="Roberts A."/>
            <person name="Saif S."/>
            <person name="Shea T."/>
            <person name="Shenoy N."/>
            <person name="Sisk P."/>
            <person name="Stolte C."/>
            <person name="Sykes S."/>
            <person name="Wortman J."/>
            <person name="Nusbaum C."/>
            <person name="Birren B."/>
        </authorList>
    </citation>
    <scope>NUCLEOTIDE SEQUENCE [LARGE SCALE GENOMIC DNA]</scope>
    <source>
        <strain evidence="1 2">54005</strain>
    </source>
</reference>
<organism evidence="1 2">
    <name type="scientific">Fusarium oxysporum f. sp. raphani 54005</name>
    <dbReference type="NCBI Taxonomy" id="1089458"/>
    <lineage>
        <taxon>Eukaryota</taxon>
        <taxon>Fungi</taxon>
        <taxon>Dikarya</taxon>
        <taxon>Ascomycota</taxon>
        <taxon>Pezizomycotina</taxon>
        <taxon>Sordariomycetes</taxon>
        <taxon>Hypocreomycetidae</taxon>
        <taxon>Hypocreales</taxon>
        <taxon>Nectriaceae</taxon>
        <taxon>Fusarium</taxon>
        <taxon>Fusarium oxysporum species complex</taxon>
    </lineage>
</organism>
<dbReference type="EMBL" id="JH658377">
    <property type="protein sequence ID" value="EXK89665.1"/>
    <property type="molecule type" value="Genomic_DNA"/>
</dbReference>
<sequence length="119" mass="13564">MFMWSWNLEMPSRSGPGVGQGASQTVMLCYPVSKPDDMVLLLCVCIFTYLSGRVVHFTVICCPFTVIASDHTKHHNCRIDLIIIQHKNPHQDTKRSPRRTVGLPNHRLTNFSWTDHLSS</sequence>
<gene>
    <name evidence="1" type="ORF">FOQG_07738</name>
</gene>
<keyword evidence="2" id="KW-1185">Reference proteome</keyword>
<protein>
    <submittedName>
        <fullName evidence="1">Uncharacterized protein</fullName>
    </submittedName>
</protein>